<dbReference type="InterPro" id="IPR050388">
    <property type="entry name" value="ABC_Ni/Peptide_Import"/>
</dbReference>
<comment type="subcellular location">
    <subcellularLocation>
        <location evidence="1">Cell membrane</location>
        <topology evidence="1">Peripheral membrane protein</topology>
    </subcellularLocation>
</comment>
<dbReference type="SUPFAM" id="SSF52540">
    <property type="entry name" value="P-loop containing nucleoside triphosphate hydrolases"/>
    <property type="match status" value="2"/>
</dbReference>
<comment type="catalytic activity">
    <reaction evidence="15">
        <text>Ni(2+)(out) + ATP + H2O = Ni(2+)(in) + ADP + phosphate + H(+)</text>
        <dbReference type="Rhea" id="RHEA:15557"/>
        <dbReference type="ChEBI" id="CHEBI:15377"/>
        <dbReference type="ChEBI" id="CHEBI:15378"/>
        <dbReference type="ChEBI" id="CHEBI:30616"/>
        <dbReference type="ChEBI" id="CHEBI:43474"/>
        <dbReference type="ChEBI" id="CHEBI:49786"/>
        <dbReference type="ChEBI" id="CHEBI:456216"/>
        <dbReference type="EC" id="7.2.2.11"/>
    </reaction>
    <physiologicalReaction direction="left-to-right" evidence="15">
        <dbReference type="Rhea" id="RHEA:15558"/>
    </physiologicalReaction>
</comment>
<evidence type="ECO:0000256" key="9">
    <source>
        <dbReference type="ARBA" id="ARBA00023065"/>
    </source>
</evidence>
<keyword evidence="7 17" id="KW-0067">ATP-binding</keyword>
<dbReference type="Gene3D" id="3.40.50.300">
    <property type="entry name" value="P-loop containing nucleotide triphosphate hydrolases"/>
    <property type="match status" value="2"/>
</dbReference>
<keyword evidence="18" id="KW-1185">Reference proteome</keyword>
<evidence type="ECO:0000256" key="4">
    <source>
        <dbReference type="ARBA" id="ARBA00022475"/>
    </source>
</evidence>
<evidence type="ECO:0000259" key="16">
    <source>
        <dbReference type="PROSITE" id="PS50893"/>
    </source>
</evidence>
<keyword evidence="9" id="KW-0406">Ion transport</keyword>
<keyword evidence="5" id="KW-0533">Nickel</keyword>
<dbReference type="EC" id="7.2.2.11" evidence="13"/>
<dbReference type="PANTHER" id="PTHR43297">
    <property type="entry name" value="OLIGOPEPTIDE TRANSPORT ATP-BINDING PROTEIN APPD"/>
    <property type="match status" value="1"/>
</dbReference>
<evidence type="ECO:0000256" key="14">
    <source>
        <dbReference type="ARBA" id="ARBA00044143"/>
    </source>
</evidence>
<evidence type="ECO:0000256" key="12">
    <source>
        <dbReference type="ARBA" id="ARBA00038669"/>
    </source>
</evidence>
<keyword evidence="11" id="KW-0472">Membrane</keyword>
<evidence type="ECO:0000256" key="6">
    <source>
        <dbReference type="ARBA" id="ARBA00022741"/>
    </source>
</evidence>
<evidence type="ECO:0000256" key="7">
    <source>
        <dbReference type="ARBA" id="ARBA00022840"/>
    </source>
</evidence>
<comment type="subunit">
    <text evidence="12">The complex is composed of two ATP-binding proteins (NikD and NikE), two transmembrane proteins (NikB and NikC) and a solute-binding protein (NikA).</text>
</comment>
<keyword evidence="10" id="KW-0921">Nickel transport</keyword>
<dbReference type="PANTHER" id="PTHR43297:SF13">
    <property type="entry name" value="NICKEL ABC TRANSPORTER, ATP-BINDING PROTEIN"/>
    <property type="match status" value="1"/>
</dbReference>
<keyword evidence="3" id="KW-0813">Transport</keyword>
<comment type="similarity">
    <text evidence="2">Belongs to the ABC transporter superfamily.</text>
</comment>
<evidence type="ECO:0000256" key="11">
    <source>
        <dbReference type="ARBA" id="ARBA00023136"/>
    </source>
</evidence>
<evidence type="ECO:0000256" key="1">
    <source>
        <dbReference type="ARBA" id="ARBA00004202"/>
    </source>
</evidence>
<keyword evidence="8" id="KW-1278">Translocase</keyword>
<sequence length="483" mass="54062">MKTTKDKNPLLEVKEFSLSFRRYEKGLRETKMDVIRQLNLTIDEGEIVAVVGASGSGKSLLANAVLGILPDNVILNGTLKYKGEVLTHNKQIRLRGKEISLIPQSVNALNPLIKTGKQVQSVIRTRDKKEVQEAIFGEIGLPIETGQKYPFELSGGMARRVLAATAMASNAHLIIADEPTPGLDPRVLQETVRNIQQLASDGKGILFITHDINTALKFADKIAVFHEGRTIEIANSEDFSGKGERLSHSYTKDLWNALPQNEFITDFEKMKDRKISYSDEQKLVVKGISYRYGRNPYLFEDLELTVNPGEIVGLHGYSGSGKSTMAQIIAGYLKSNTGTVTVNGETNFDSLMHPVQLVWQHPEKVINPKWQMKKVLAESGMAESELLHDLKMKQEWLSRWPSELSGGELQRFSVARSLHGNTKYLIADEITTMLDSISQAHLWKTILKLAKERNLGVLAVSHDYQLLKRVSDRIINFNDITNV</sequence>
<evidence type="ECO:0000256" key="2">
    <source>
        <dbReference type="ARBA" id="ARBA00005417"/>
    </source>
</evidence>
<dbReference type="PROSITE" id="PS00211">
    <property type="entry name" value="ABC_TRANSPORTER_1"/>
    <property type="match status" value="1"/>
</dbReference>
<evidence type="ECO:0000256" key="10">
    <source>
        <dbReference type="ARBA" id="ARBA00023112"/>
    </source>
</evidence>
<evidence type="ECO:0000313" key="17">
    <source>
        <dbReference type="EMBL" id="MFC4025384.1"/>
    </source>
</evidence>
<evidence type="ECO:0000256" key="3">
    <source>
        <dbReference type="ARBA" id="ARBA00022448"/>
    </source>
</evidence>
<accession>A0ABV8GZW9</accession>
<feature type="domain" description="ABC transporter" evidence="16">
    <location>
        <begin position="13"/>
        <end position="252"/>
    </location>
</feature>
<dbReference type="GO" id="GO:0005524">
    <property type="term" value="F:ATP binding"/>
    <property type="evidence" value="ECO:0007669"/>
    <property type="project" value="UniProtKB-KW"/>
</dbReference>
<dbReference type="InterPro" id="IPR003439">
    <property type="entry name" value="ABC_transporter-like_ATP-bd"/>
</dbReference>
<evidence type="ECO:0000313" key="18">
    <source>
        <dbReference type="Proteomes" id="UP001595772"/>
    </source>
</evidence>
<feature type="domain" description="ABC transporter" evidence="16">
    <location>
        <begin position="283"/>
        <end position="483"/>
    </location>
</feature>
<evidence type="ECO:0000256" key="5">
    <source>
        <dbReference type="ARBA" id="ARBA00022596"/>
    </source>
</evidence>
<gene>
    <name evidence="17" type="ORF">ACFOUV_16475</name>
</gene>
<dbReference type="InterPro" id="IPR027417">
    <property type="entry name" value="P-loop_NTPase"/>
</dbReference>
<name>A0ABV8GZW9_9BACI</name>
<comment type="caution">
    <text evidence="17">The sequence shown here is derived from an EMBL/GenBank/DDBJ whole genome shotgun (WGS) entry which is preliminary data.</text>
</comment>
<reference evidence="18" key="1">
    <citation type="journal article" date="2019" name="Int. J. Syst. Evol. Microbiol.">
        <title>The Global Catalogue of Microorganisms (GCM) 10K type strain sequencing project: providing services to taxonomists for standard genome sequencing and annotation.</title>
        <authorList>
            <consortium name="The Broad Institute Genomics Platform"/>
            <consortium name="The Broad Institute Genome Sequencing Center for Infectious Disease"/>
            <person name="Wu L."/>
            <person name="Ma J."/>
        </authorList>
    </citation>
    <scope>NUCLEOTIDE SEQUENCE [LARGE SCALE GENOMIC DNA]</scope>
    <source>
        <strain evidence="18">IBRC-M 10703</strain>
    </source>
</reference>
<dbReference type="PROSITE" id="PS50893">
    <property type="entry name" value="ABC_TRANSPORTER_2"/>
    <property type="match status" value="2"/>
</dbReference>
<proteinExistence type="inferred from homology"/>
<evidence type="ECO:0000256" key="8">
    <source>
        <dbReference type="ARBA" id="ARBA00022967"/>
    </source>
</evidence>
<dbReference type="SMART" id="SM00382">
    <property type="entry name" value="AAA"/>
    <property type="match status" value="2"/>
</dbReference>
<protein>
    <recommendedName>
        <fullName evidence="14">Nickel import system ATP-binding protein NikD</fullName>
        <ecNumber evidence="13">7.2.2.11</ecNumber>
    </recommendedName>
</protein>
<dbReference type="EMBL" id="JBHSAO010000013">
    <property type="protein sequence ID" value="MFC4025384.1"/>
    <property type="molecule type" value="Genomic_DNA"/>
</dbReference>
<keyword evidence="4" id="KW-1003">Cell membrane</keyword>
<evidence type="ECO:0000256" key="15">
    <source>
        <dbReference type="ARBA" id="ARBA00048610"/>
    </source>
</evidence>
<keyword evidence="6" id="KW-0547">Nucleotide-binding</keyword>
<dbReference type="InterPro" id="IPR003593">
    <property type="entry name" value="AAA+_ATPase"/>
</dbReference>
<dbReference type="Proteomes" id="UP001595772">
    <property type="component" value="Unassembled WGS sequence"/>
</dbReference>
<evidence type="ECO:0000256" key="13">
    <source>
        <dbReference type="ARBA" id="ARBA00039098"/>
    </source>
</evidence>
<dbReference type="Pfam" id="PF00005">
    <property type="entry name" value="ABC_tran"/>
    <property type="match status" value="2"/>
</dbReference>
<dbReference type="InterPro" id="IPR017871">
    <property type="entry name" value="ABC_transporter-like_CS"/>
</dbReference>
<organism evidence="17 18">
    <name type="scientific">Oceanobacillus longus</name>
    <dbReference type="NCBI Taxonomy" id="930120"/>
    <lineage>
        <taxon>Bacteria</taxon>
        <taxon>Bacillati</taxon>
        <taxon>Bacillota</taxon>
        <taxon>Bacilli</taxon>
        <taxon>Bacillales</taxon>
        <taxon>Bacillaceae</taxon>
        <taxon>Oceanobacillus</taxon>
    </lineage>
</organism>
<dbReference type="RefSeq" id="WP_379497880.1">
    <property type="nucleotide sequence ID" value="NZ_JBHSAO010000013.1"/>
</dbReference>